<evidence type="ECO:0000313" key="7">
    <source>
        <dbReference type="EMBL" id="SIO38803.1"/>
    </source>
</evidence>
<evidence type="ECO:0000313" key="8">
    <source>
        <dbReference type="Proteomes" id="UP000185003"/>
    </source>
</evidence>
<dbReference type="Gene3D" id="1.25.40.390">
    <property type="match status" value="1"/>
</dbReference>
<sequence>MKKLLHLPIILVAAIALIGTSCQKGFLDRYPQTSIPPDLFFKSEEDLNLYVTGLLTMKDRGSYLSDQDTDDKATTGAMEIKTMMTGSPTSQNVTSGWTWSRLRNINYFLDNYGKASVTQEIKDHYAGLARYYRAIFYMDKVKRYSDVPWYGKALNPSDSVGLYKPRDPRTLIMDSVMADLEFAGSHVKESVPVGTPGKWVVKLMQARVALYEGTYRLYHPELNLKSTANVFLETARKISEEIMASKKYELSTDYGALFNSASLTSNKEVMLVNIYDQDLKKTGNNNGNIINYEQSPSRDLVQTYLMADGTRFTDKPNYQTMQFVQEFTGRDPRLSQTMFYPGLKLAVNPPNVAVPHVVRLNKNFSGYHQLKGYINSTDSKILDGADFPAYRYAEVLLIFAEAKAELGTLTQADLDMSVNLLRKRVNMPFMTLAAVNANVDPVLAAKYPDVSGANKGVILEIRRERRVELAMEGYRFDDIARWHAGKELEKIPEGMYFPGLGKYDLTGDGIEDIILIDKGTAIPPSGAQESNSLGVKLVYYKAGAFGEDVVVYLKNGNAGGPIVTETRLRTFKEPQYYYRPVPFSELVVNPKLAPQLFNWQ</sequence>
<evidence type="ECO:0000256" key="2">
    <source>
        <dbReference type="ARBA" id="ARBA00006275"/>
    </source>
</evidence>
<protein>
    <submittedName>
        <fullName evidence="7">SusD family protein</fullName>
    </submittedName>
</protein>
<evidence type="ECO:0000256" key="4">
    <source>
        <dbReference type="ARBA" id="ARBA00023136"/>
    </source>
</evidence>
<evidence type="ECO:0000256" key="1">
    <source>
        <dbReference type="ARBA" id="ARBA00004442"/>
    </source>
</evidence>
<organism evidence="7 8">
    <name type="scientific">Chitinophaga niabensis</name>
    <dbReference type="NCBI Taxonomy" id="536979"/>
    <lineage>
        <taxon>Bacteria</taxon>
        <taxon>Pseudomonadati</taxon>
        <taxon>Bacteroidota</taxon>
        <taxon>Chitinophagia</taxon>
        <taxon>Chitinophagales</taxon>
        <taxon>Chitinophagaceae</taxon>
        <taxon>Chitinophaga</taxon>
    </lineage>
</organism>
<accession>A0A1N6J3K3</accession>
<reference evidence="7 8" key="1">
    <citation type="submission" date="2016-11" db="EMBL/GenBank/DDBJ databases">
        <authorList>
            <person name="Jaros S."/>
            <person name="Januszkiewicz K."/>
            <person name="Wedrychowicz H."/>
        </authorList>
    </citation>
    <scope>NUCLEOTIDE SEQUENCE [LARGE SCALE GENOMIC DNA]</scope>
    <source>
        <strain evidence="7 8">DSM 24787</strain>
    </source>
</reference>
<name>A0A1N6J3K3_9BACT</name>
<dbReference type="Proteomes" id="UP000185003">
    <property type="component" value="Unassembled WGS sequence"/>
</dbReference>
<keyword evidence="8" id="KW-1185">Reference proteome</keyword>
<dbReference type="InterPro" id="IPR012944">
    <property type="entry name" value="SusD_RagB_dom"/>
</dbReference>
<proteinExistence type="inferred from homology"/>
<dbReference type="STRING" id="536979.SAMN04488055_3595"/>
<dbReference type="InterPro" id="IPR011990">
    <property type="entry name" value="TPR-like_helical_dom_sf"/>
</dbReference>
<gene>
    <name evidence="7" type="ORF">SAMN04488055_3595</name>
</gene>
<evidence type="ECO:0000259" key="6">
    <source>
        <dbReference type="Pfam" id="PF07980"/>
    </source>
</evidence>
<feature type="domain" description="RagB/SusD" evidence="6">
    <location>
        <begin position="293"/>
        <end position="598"/>
    </location>
</feature>
<evidence type="ECO:0000256" key="3">
    <source>
        <dbReference type="ARBA" id="ARBA00022729"/>
    </source>
</evidence>
<dbReference type="SUPFAM" id="SSF48452">
    <property type="entry name" value="TPR-like"/>
    <property type="match status" value="1"/>
</dbReference>
<keyword evidence="4" id="KW-0472">Membrane</keyword>
<comment type="similarity">
    <text evidence="2">Belongs to the SusD family.</text>
</comment>
<dbReference type="Pfam" id="PF07980">
    <property type="entry name" value="SusD_RagB"/>
    <property type="match status" value="1"/>
</dbReference>
<comment type="subcellular location">
    <subcellularLocation>
        <location evidence="1">Cell outer membrane</location>
    </subcellularLocation>
</comment>
<dbReference type="GO" id="GO:0009279">
    <property type="term" value="C:cell outer membrane"/>
    <property type="evidence" value="ECO:0007669"/>
    <property type="project" value="UniProtKB-SubCell"/>
</dbReference>
<dbReference type="AlphaFoldDB" id="A0A1N6J3K3"/>
<dbReference type="EMBL" id="FSRA01000002">
    <property type="protein sequence ID" value="SIO38803.1"/>
    <property type="molecule type" value="Genomic_DNA"/>
</dbReference>
<keyword evidence="5" id="KW-0998">Cell outer membrane</keyword>
<keyword evidence="3" id="KW-0732">Signal</keyword>
<evidence type="ECO:0000256" key="5">
    <source>
        <dbReference type="ARBA" id="ARBA00023237"/>
    </source>
</evidence>
<dbReference type="RefSeq" id="WP_074243073.1">
    <property type="nucleotide sequence ID" value="NZ_FSRA01000002.1"/>
</dbReference>
<dbReference type="PROSITE" id="PS51257">
    <property type="entry name" value="PROKAR_LIPOPROTEIN"/>
    <property type="match status" value="1"/>
</dbReference>